<keyword evidence="1" id="KW-1133">Transmembrane helix</keyword>
<reference evidence="2" key="1">
    <citation type="submission" date="2020-06" db="EMBL/GenBank/DDBJ databases">
        <title>WGS assembly of Ceratodon purpureus strain R40.</title>
        <authorList>
            <person name="Carey S.B."/>
            <person name="Jenkins J."/>
            <person name="Shu S."/>
            <person name="Lovell J.T."/>
            <person name="Sreedasyam A."/>
            <person name="Maumus F."/>
            <person name="Tiley G.P."/>
            <person name="Fernandez-Pozo N."/>
            <person name="Barry K."/>
            <person name="Chen C."/>
            <person name="Wang M."/>
            <person name="Lipzen A."/>
            <person name="Daum C."/>
            <person name="Saski C.A."/>
            <person name="Payton A.C."/>
            <person name="Mcbreen J.C."/>
            <person name="Conrad R.E."/>
            <person name="Kollar L.M."/>
            <person name="Olsson S."/>
            <person name="Huttunen S."/>
            <person name="Landis J.B."/>
            <person name="Wickett N.J."/>
            <person name="Johnson M.G."/>
            <person name="Rensing S.A."/>
            <person name="Grimwood J."/>
            <person name="Schmutz J."/>
            <person name="Mcdaniel S.F."/>
        </authorList>
    </citation>
    <scope>NUCLEOTIDE SEQUENCE</scope>
    <source>
        <strain evidence="2">R40</strain>
    </source>
</reference>
<evidence type="ECO:0000256" key="1">
    <source>
        <dbReference type="SAM" id="Phobius"/>
    </source>
</evidence>
<dbReference type="PANTHER" id="PTHR33868:SF2">
    <property type="entry name" value="EXPRESSED PROTEIN"/>
    <property type="match status" value="1"/>
</dbReference>
<keyword evidence="1" id="KW-0472">Membrane</keyword>
<gene>
    <name evidence="2" type="ORF">KC19_5G205800</name>
</gene>
<evidence type="ECO:0000313" key="2">
    <source>
        <dbReference type="EMBL" id="KAG0578109.1"/>
    </source>
</evidence>
<dbReference type="AlphaFoldDB" id="A0A8T0I571"/>
<keyword evidence="1" id="KW-0812">Transmembrane</keyword>
<comment type="caution">
    <text evidence="2">The sequence shown here is derived from an EMBL/GenBank/DDBJ whole genome shotgun (WGS) entry which is preliminary data.</text>
</comment>
<feature type="transmembrane region" description="Helical" evidence="1">
    <location>
        <begin position="557"/>
        <end position="581"/>
    </location>
</feature>
<keyword evidence="3" id="KW-1185">Reference proteome</keyword>
<protein>
    <submittedName>
        <fullName evidence="2">Uncharacterized protein</fullName>
    </submittedName>
</protein>
<name>A0A8T0I571_CERPU</name>
<dbReference type="PANTHER" id="PTHR33868">
    <property type="entry name" value="EXPRESSED PROTEIN"/>
    <property type="match status" value="1"/>
</dbReference>
<dbReference type="Proteomes" id="UP000822688">
    <property type="component" value="Chromosome 5"/>
</dbReference>
<sequence>MTTSDARTMWQRTASNRVHDDTIRAPKLAHCPSLPKPQPEMCHSEMVRGVDPAPGSYYWTNSWSSLDTKTMWQMSPSAFCDQRSEYLALDEFLGSRCLKPSGLQELAAERTSNVKLNSGMMGITSDYATGAELELEWQLIVDPKPKSGLSASFRAVECKMRNDARMRNAAVGRNNNIPVEAITSMNKNLHESELTKCFGESVEVDERGELERQTREQVLLKESMGKCQQARGNCTLHGSQSICFTGDASPSAMTTSISWRTANKEALATLVAQKAKERLENCDLPTPLSRSVLKEPLESCDFIADARPESMESFDINVMKSVLQAGEANRGESLEILASPNVLETEEASYSTGQFARMSLPLTIPTKCQASSAMRRGCHSSSFADNRQASWMGGDKVMCASSLGRTSGPLGEALCHSQTRAREADKRAEESLQNYQRVAHLFFREASLSFTYRQWVGSLQAENARLKMYVHRHHQQTSVRLQQSVLSPFSSLDRFTNSGWKFGRDQTRSQLRAWQWHCYARDHLNASLWPAEKDSPVSVVINGEGGAEIIMGCTLSFAFALGLSLAGAGFMLGWSMGWILLAY</sequence>
<evidence type="ECO:0000313" key="3">
    <source>
        <dbReference type="Proteomes" id="UP000822688"/>
    </source>
</evidence>
<accession>A0A8T0I571</accession>
<proteinExistence type="predicted"/>
<dbReference type="EMBL" id="CM026425">
    <property type="protein sequence ID" value="KAG0578109.1"/>
    <property type="molecule type" value="Genomic_DNA"/>
</dbReference>
<organism evidence="2 3">
    <name type="scientific">Ceratodon purpureus</name>
    <name type="common">Fire moss</name>
    <name type="synonym">Dicranum purpureum</name>
    <dbReference type="NCBI Taxonomy" id="3225"/>
    <lineage>
        <taxon>Eukaryota</taxon>
        <taxon>Viridiplantae</taxon>
        <taxon>Streptophyta</taxon>
        <taxon>Embryophyta</taxon>
        <taxon>Bryophyta</taxon>
        <taxon>Bryophytina</taxon>
        <taxon>Bryopsida</taxon>
        <taxon>Dicranidae</taxon>
        <taxon>Pseudoditrichales</taxon>
        <taxon>Ditrichaceae</taxon>
        <taxon>Ceratodon</taxon>
    </lineage>
</organism>